<dbReference type="SMART" id="SM00456">
    <property type="entry name" value="WW"/>
    <property type="match status" value="3"/>
</dbReference>
<dbReference type="EMBL" id="JAAAIM010000709">
    <property type="protein sequence ID" value="KAG0284995.1"/>
    <property type="molecule type" value="Genomic_DNA"/>
</dbReference>
<evidence type="ECO:0000313" key="15">
    <source>
        <dbReference type="Proteomes" id="UP001194696"/>
    </source>
</evidence>
<evidence type="ECO:0000259" key="13">
    <source>
        <dbReference type="PROSITE" id="PS50237"/>
    </source>
</evidence>
<evidence type="ECO:0000256" key="3">
    <source>
        <dbReference type="ARBA" id="ARBA00004906"/>
    </source>
</evidence>
<reference evidence="14 15" key="1">
    <citation type="journal article" date="2020" name="Fungal Divers.">
        <title>Resolving the Mortierellaceae phylogeny through synthesis of multi-gene phylogenetics and phylogenomics.</title>
        <authorList>
            <person name="Vandepol N."/>
            <person name="Liber J."/>
            <person name="Desiro A."/>
            <person name="Na H."/>
            <person name="Kennedy M."/>
            <person name="Barry K."/>
            <person name="Grigoriev I.V."/>
            <person name="Miller A.N."/>
            <person name="O'Donnell K."/>
            <person name="Stajich J.E."/>
            <person name="Bonito G."/>
        </authorList>
    </citation>
    <scope>NUCLEOTIDE SEQUENCE [LARGE SCALE GENOMIC DNA]</scope>
    <source>
        <strain evidence="14 15">AD045</strain>
    </source>
</reference>
<keyword evidence="15" id="KW-1185">Reference proteome</keyword>
<feature type="domain" description="WW" evidence="12">
    <location>
        <begin position="377"/>
        <end position="410"/>
    </location>
</feature>
<feature type="compositionally biased region" description="Polar residues" evidence="10">
    <location>
        <begin position="224"/>
        <end position="239"/>
    </location>
</feature>
<comment type="caution">
    <text evidence="14">The sequence shown here is derived from an EMBL/GenBank/DDBJ whole genome shotgun (WGS) entry which is preliminary data.</text>
</comment>
<dbReference type="Gene3D" id="3.30.2410.10">
    <property type="entry name" value="Hect, E3 ligase catalytic domain"/>
    <property type="match status" value="1"/>
</dbReference>
<feature type="region of interest" description="Disordered" evidence="10">
    <location>
        <begin position="222"/>
        <end position="326"/>
    </location>
</feature>
<dbReference type="Gene3D" id="2.60.40.150">
    <property type="entry name" value="C2 domain"/>
    <property type="match status" value="1"/>
</dbReference>
<evidence type="ECO:0000256" key="9">
    <source>
        <dbReference type="PROSITE-ProRule" id="PRU00104"/>
    </source>
</evidence>
<dbReference type="CDD" id="cd00078">
    <property type="entry name" value="HECTc"/>
    <property type="match status" value="1"/>
</dbReference>
<dbReference type="SMART" id="SM00239">
    <property type="entry name" value="C2"/>
    <property type="match status" value="1"/>
</dbReference>
<dbReference type="Pfam" id="PF00168">
    <property type="entry name" value="C2"/>
    <property type="match status" value="1"/>
</dbReference>
<dbReference type="SUPFAM" id="SSF51045">
    <property type="entry name" value="WW domain"/>
    <property type="match status" value="3"/>
</dbReference>
<dbReference type="PROSITE" id="PS01159">
    <property type="entry name" value="WW_DOMAIN_1"/>
    <property type="match status" value="3"/>
</dbReference>
<dbReference type="EC" id="2.3.2.26" evidence="8"/>
<comment type="pathway">
    <text evidence="3 8">Protein modification; protein ubiquitination.</text>
</comment>
<feature type="compositionally biased region" description="Polar residues" evidence="10">
    <location>
        <begin position="113"/>
        <end position="122"/>
    </location>
</feature>
<dbReference type="SMART" id="SM00119">
    <property type="entry name" value="HECTc"/>
    <property type="match status" value="1"/>
</dbReference>
<name>A0ABQ7JUF6_9FUNG</name>
<evidence type="ECO:0000256" key="8">
    <source>
        <dbReference type="PIRNR" id="PIRNR001569"/>
    </source>
</evidence>
<dbReference type="InterPro" id="IPR035983">
    <property type="entry name" value="Hect_E3_ubiquitin_ligase"/>
</dbReference>
<keyword evidence="6" id="KW-0677">Repeat</keyword>
<evidence type="ECO:0000256" key="2">
    <source>
        <dbReference type="ARBA" id="ARBA00004496"/>
    </source>
</evidence>
<evidence type="ECO:0000256" key="1">
    <source>
        <dbReference type="ARBA" id="ARBA00000885"/>
    </source>
</evidence>
<feature type="compositionally biased region" description="Basic and acidic residues" evidence="10">
    <location>
        <begin position="240"/>
        <end position="254"/>
    </location>
</feature>
<organism evidence="14 15">
    <name type="scientific">Linnemannia gamsii</name>
    <dbReference type="NCBI Taxonomy" id="64522"/>
    <lineage>
        <taxon>Eukaryota</taxon>
        <taxon>Fungi</taxon>
        <taxon>Fungi incertae sedis</taxon>
        <taxon>Mucoromycota</taxon>
        <taxon>Mortierellomycotina</taxon>
        <taxon>Mortierellomycetes</taxon>
        <taxon>Mortierellales</taxon>
        <taxon>Mortierellaceae</taxon>
        <taxon>Linnemannia</taxon>
    </lineage>
</organism>
<dbReference type="PANTHER" id="PTHR11254:SF440">
    <property type="entry name" value="E3 UBIQUITIN-PROTEIN LIGASE NEDD-4"/>
    <property type="match status" value="1"/>
</dbReference>
<feature type="compositionally biased region" description="Polar residues" evidence="10">
    <location>
        <begin position="272"/>
        <end position="281"/>
    </location>
</feature>
<dbReference type="PANTHER" id="PTHR11254">
    <property type="entry name" value="HECT DOMAIN UBIQUITIN-PROTEIN LIGASE"/>
    <property type="match status" value="1"/>
</dbReference>
<dbReference type="PIRSF" id="PIRSF001569">
    <property type="entry name" value="E3_ub_ligase_SMURF1"/>
    <property type="match status" value="1"/>
</dbReference>
<feature type="compositionally biased region" description="Low complexity" evidence="10">
    <location>
        <begin position="282"/>
        <end position="302"/>
    </location>
</feature>
<dbReference type="PROSITE" id="PS50020">
    <property type="entry name" value="WW_DOMAIN_2"/>
    <property type="match status" value="3"/>
</dbReference>
<feature type="domain" description="HECT" evidence="13">
    <location>
        <begin position="466"/>
        <end position="800"/>
    </location>
</feature>
<dbReference type="InterPro" id="IPR036020">
    <property type="entry name" value="WW_dom_sf"/>
</dbReference>
<dbReference type="InterPro" id="IPR024928">
    <property type="entry name" value="E3_ub_ligase_SMURF1"/>
</dbReference>
<dbReference type="Gene3D" id="2.20.70.10">
    <property type="match status" value="2"/>
</dbReference>
<comment type="subcellular location">
    <subcellularLocation>
        <location evidence="2">Cytoplasm</location>
    </subcellularLocation>
</comment>
<protein>
    <recommendedName>
        <fullName evidence="8">E3 ubiquitin-protein ligase</fullName>
        <ecNumber evidence="8">2.3.2.26</ecNumber>
    </recommendedName>
</protein>
<dbReference type="Pfam" id="PF00632">
    <property type="entry name" value="HECT"/>
    <property type="match status" value="1"/>
</dbReference>
<evidence type="ECO:0000259" key="11">
    <source>
        <dbReference type="PROSITE" id="PS50004"/>
    </source>
</evidence>
<keyword evidence="7 8" id="KW-0833">Ubl conjugation pathway</keyword>
<feature type="domain" description="WW" evidence="12">
    <location>
        <begin position="200"/>
        <end position="233"/>
    </location>
</feature>
<evidence type="ECO:0000256" key="4">
    <source>
        <dbReference type="ARBA" id="ARBA00022490"/>
    </source>
</evidence>
<accession>A0ABQ7JUF6</accession>
<proteinExistence type="predicted"/>
<evidence type="ECO:0000256" key="7">
    <source>
        <dbReference type="ARBA" id="ARBA00022786"/>
    </source>
</evidence>
<feature type="domain" description="C2" evidence="11">
    <location>
        <begin position="1"/>
        <end position="90"/>
    </location>
</feature>
<evidence type="ECO:0000259" key="12">
    <source>
        <dbReference type="PROSITE" id="PS50020"/>
    </source>
</evidence>
<feature type="compositionally biased region" description="Polar residues" evidence="10">
    <location>
        <begin position="172"/>
        <end position="190"/>
    </location>
</feature>
<dbReference type="Gene3D" id="3.90.1750.10">
    <property type="entry name" value="Hect, E3 ligase catalytic domains"/>
    <property type="match status" value="1"/>
</dbReference>
<dbReference type="PROSITE" id="PS50004">
    <property type="entry name" value="C2"/>
    <property type="match status" value="1"/>
</dbReference>
<dbReference type="Gene3D" id="3.30.2160.10">
    <property type="entry name" value="Hect, E3 ligase catalytic domain"/>
    <property type="match status" value="1"/>
</dbReference>
<gene>
    <name evidence="14" type="ORF">BGZ96_010685</name>
</gene>
<feature type="region of interest" description="Disordered" evidence="10">
    <location>
        <begin position="113"/>
        <end position="207"/>
    </location>
</feature>
<dbReference type="Pfam" id="PF00397">
    <property type="entry name" value="WW"/>
    <property type="match status" value="3"/>
</dbReference>
<dbReference type="InterPro" id="IPR000008">
    <property type="entry name" value="C2_dom"/>
</dbReference>
<feature type="domain" description="WW" evidence="12">
    <location>
        <begin position="317"/>
        <end position="350"/>
    </location>
</feature>
<dbReference type="CDD" id="cd00201">
    <property type="entry name" value="WW"/>
    <property type="match status" value="3"/>
</dbReference>
<evidence type="ECO:0000256" key="6">
    <source>
        <dbReference type="ARBA" id="ARBA00022737"/>
    </source>
</evidence>
<sequence length="800" mass="89937">MSFVSSLPDPFAVVTVDGDQTHTTTVMKKTLNPYWNESFEVLVTNKSVLAVQIFDQKKFKKKDQGFLGTVNIQMGDVFDVSTGGDEMLTTELKKSGSNDVVVQGKLIINISSNIGNQPTATTGRARAPSNATSHNRSASVISAVSSNAPSSSAQRLSVQSTAATSTSPSITNGFVAQPSATPTPASNGGRQLSAYEDQHGPLPPNWERRVDQLGRTYYVDHNNRQTTWTRPSMTATTPERSQELDSQTERERQQHNNRALPGERSGGASPLPGQSSTNVSETSSPNPAATSASSGGTATNASGVAPISLNSTTAGTGPLPAGWEQRLTPEGRPYYVDHNTRATTWVDPRRQQFVRMADPRSSTNQVAVHQQPVSQLGALPSGWEMRLTNTARVYFVDHNTKTTTWDDPRLPSSLDQSVPQYKRDFRRKLIYFRSQPALRPVPGQCHMKVRRSHIFEDSYHEIMRQSPTDLKKRLMIKFEGEDGLDYGGLSREFFFLLSHEMFNPFYCLFEYSAHDNYTLQINPHSSINSEHLNYFKFIGRVVGLAIFHRRLLDAFFIVSFYKMILKKKVTLADLESVDADVYRNLNWLLDDEAGAETLDTTFSTNDERFGEIVTIDLKEGGQDIAVTEENKKEYVELMTEWRITRRVEEQFKAFAEGFHQLIPQELVTVFDERELELLMGGISEIDCDDWKKHTDYRGYTEQDEVVQWFWKCIRSWDSEKKARLLQFTTGTSRIPVNGFKDLQGSDGPRRFTIEKAGEIGQLPKSHTCFNRIDLPPYKSYDVLVNKLTMAVEETVGFGQE</sequence>
<dbReference type="InterPro" id="IPR035892">
    <property type="entry name" value="C2_domain_sf"/>
</dbReference>
<dbReference type="Proteomes" id="UP001194696">
    <property type="component" value="Unassembled WGS sequence"/>
</dbReference>
<comment type="catalytic activity">
    <reaction evidence="1 8">
        <text>S-ubiquitinyl-[E2 ubiquitin-conjugating enzyme]-L-cysteine + [acceptor protein]-L-lysine = [E2 ubiquitin-conjugating enzyme]-L-cysteine + N(6)-ubiquitinyl-[acceptor protein]-L-lysine.</text>
        <dbReference type="EC" id="2.3.2.26"/>
    </reaction>
</comment>
<feature type="compositionally biased region" description="Low complexity" evidence="10">
    <location>
        <begin position="137"/>
        <end position="153"/>
    </location>
</feature>
<dbReference type="InterPro" id="IPR000569">
    <property type="entry name" value="HECT_dom"/>
</dbReference>
<evidence type="ECO:0000313" key="14">
    <source>
        <dbReference type="EMBL" id="KAG0284995.1"/>
    </source>
</evidence>
<evidence type="ECO:0000256" key="5">
    <source>
        <dbReference type="ARBA" id="ARBA00022679"/>
    </source>
</evidence>
<keyword evidence="5 8" id="KW-0808">Transferase</keyword>
<dbReference type="SUPFAM" id="SSF56204">
    <property type="entry name" value="Hect, E3 ligase catalytic domain"/>
    <property type="match status" value="1"/>
</dbReference>
<dbReference type="SUPFAM" id="SSF49562">
    <property type="entry name" value="C2 domain (Calcium/lipid-binding domain, CaLB)"/>
    <property type="match status" value="1"/>
</dbReference>
<dbReference type="InterPro" id="IPR050409">
    <property type="entry name" value="E3_ubiq-protein_ligase"/>
</dbReference>
<evidence type="ECO:0000256" key="10">
    <source>
        <dbReference type="SAM" id="MobiDB-lite"/>
    </source>
</evidence>
<feature type="active site" description="Glycyl thioester intermediate" evidence="9">
    <location>
        <position position="768"/>
    </location>
</feature>
<keyword evidence="4" id="KW-0963">Cytoplasm</keyword>
<feature type="compositionally biased region" description="Low complexity" evidence="10">
    <location>
        <begin position="160"/>
        <end position="171"/>
    </location>
</feature>
<dbReference type="InterPro" id="IPR001202">
    <property type="entry name" value="WW_dom"/>
</dbReference>
<dbReference type="PROSITE" id="PS50237">
    <property type="entry name" value="HECT"/>
    <property type="match status" value="1"/>
</dbReference>